<comment type="similarity">
    <text evidence="1 3">Belongs to the FlgD family.</text>
</comment>
<dbReference type="InterPro" id="IPR005648">
    <property type="entry name" value="FlgD"/>
</dbReference>
<comment type="function">
    <text evidence="3">Required for flagellar hook formation. May act as a scaffolding protein.</text>
</comment>
<dbReference type="OrthoDB" id="280334at2"/>
<feature type="domain" description="FlgD/Vpr Ig-like" evidence="4">
    <location>
        <begin position="119"/>
        <end position="171"/>
    </location>
</feature>
<dbReference type="Pfam" id="PF13860">
    <property type="entry name" value="FlgD_ig"/>
    <property type="match status" value="1"/>
</dbReference>
<evidence type="ECO:0000259" key="4">
    <source>
        <dbReference type="Pfam" id="PF13860"/>
    </source>
</evidence>
<comment type="caution">
    <text evidence="6">The sequence shown here is derived from an EMBL/GenBank/DDBJ whole genome shotgun (WGS) entry which is preliminary data.</text>
</comment>
<feature type="domain" description="FlgD Tudor-like" evidence="5">
    <location>
        <begin position="87"/>
        <end position="213"/>
    </location>
</feature>
<dbReference type="InterPro" id="IPR025963">
    <property type="entry name" value="FLgD_Tudor"/>
</dbReference>
<dbReference type="Gene3D" id="2.30.30.910">
    <property type="match status" value="1"/>
</dbReference>
<dbReference type="InterPro" id="IPR025965">
    <property type="entry name" value="FlgD/Vpr_Ig-like"/>
</dbReference>
<dbReference type="Pfam" id="PF03963">
    <property type="entry name" value="FlgD"/>
    <property type="match status" value="1"/>
</dbReference>
<dbReference type="Gene3D" id="2.60.40.4070">
    <property type="match status" value="1"/>
</dbReference>
<evidence type="ECO:0000256" key="1">
    <source>
        <dbReference type="ARBA" id="ARBA00010577"/>
    </source>
</evidence>
<evidence type="ECO:0000256" key="2">
    <source>
        <dbReference type="ARBA" id="ARBA00022795"/>
    </source>
</evidence>
<gene>
    <name evidence="6" type="ORF">X929_08965</name>
</gene>
<evidence type="ECO:0000256" key="3">
    <source>
        <dbReference type="RuleBase" id="RU362076"/>
    </source>
</evidence>
<keyword evidence="6" id="KW-0969">Cilium</keyword>
<organism evidence="6 7">
    <name type="scientific">Petrotoga olearia DSM 13574</name>
    <dbReference type="NCBI Taxonomy" id="1122955"/>
    <lineage>
        <taxon>Bacteria</taxon>
        <taxon>Thermotogati</taxon>
        <taxon>Thermotogota</taxon>
        <taxon>Thermotogae</taxon>
        <taxon>Petrotogales</taxon>
        <taxon>Petrotogaceae</taxon>
        <taxon>Petrotoga</taxon>
    </lineage>
</organism>
<evidence type="ECO:0000313" key="6">
    <source>
        <dbReference type="EMBL" id="PNR94991.1"/>
    </source>
</evidence>
<dbReference type="Pfam" id="PF13861">
    <property type="entry name" value="FLgD_tudor"/>
    <property type="match status" value="1"/>
</dbReference>
<name>A0A2K1NWS7_9BACT</name>
<keyword evidence="6" id="KW-0966">Cell projection</keyword>
<evidence type="ECO:0000313" key="7">
    <source>
        <dbReference type="Proteomes" id="UP000236434"/>
    </source>
</evidence>
<protein>
    <recommendedName>
        <fullName evidence="3">Basal-body rod modification protein FlgD</fullName>
    </recommendedName>
</protein>
<dbReference type="RefSeq" id="WP_103067634.1">
    <property type="nucleotide sequence ID" value="NZ_AZRL01000022.1"/>
</dbReference>
<keyword evidence="2 3" id="KW-1005">Bacterial flagellum biogenesis</keyword>
<reference evidence="6 7" key="1">
    <citation type="submission" date="2013-12" db="EMBL/GenBank/DDBJ databases">
        <title>Comparative genomics of Petrotoga isolates.</title>
        <authorList>
            <person name="Nesbo C.L."/>
            <person name="Charchuk R."/>
            <person name="Chow K."/>
        </authorList>
    </citation>
    <scope>NUCLEOTIDE SEQUENCE [LARGE SCALE GENOMIC DNA]</scope>
    <source>
        <strain evidence="6 7">DSM 13574</strain>
    </source>
</reference>
<evidence type="ECO:0000259" key="5">
    <source>
        <dbReference type="Pfam" id="PF13861"/>
    </source>
</evidence>
<proteinExistence type="inferred from homology"/>
<accession>A0A2K1NWS7</accession>
<dbReference type="GO" id="GO:0044781">
    <property type="term" value="P:bacterial-type flagellum organization"/>
    <property type="evidence" value="ECO:0007669"/>
    <property type="project" value="UniProtKB-UniRule"/>
</dbReference>
<keyword evidence="6" id="KW-0282">Flagellum</keyword>
<dbReference type="Proteomes" id="UP000236434">
    <property type="component" value="Unassembled WGS sequence"/>
</dbReference>
<sequence length="220" mass="24483">MLNSVSMDSIYQSTYEAKKEREIKKELDKEAFLQLLITELQNQDPTQPMENKDLVAQLSQLSSTEQITNMSQAIQEMVNSQMSLNKLQAASLIGKTVVVNDNTIDLQTGVAEGINYGINNSSQVYLEIYNSNGQLVYAEDLGMQEAGLHSYVWSGRNNDGTMMPDGEYLYGIYTVENGQMVANTGVKSGTVEAVKFLDNELYLLINGEMYPYSLVNEISA</sequence>
<dbReference type="EMBL" id="AZRL01000022">
    <property type="protein sequence ID" value="PNR94991.1"/>
    <property type="molecule type" value="Genomic_DNA"/>
</dbReference>
<dbReference type="AlphaFoldDB" id="A0A2K1NWS7"/>